<dbReference type="eggNOG" id="KOG3780">
    <property type="taxonomic scope" value="Eukaryota"/>
</dbReference>
<evidence type="ECO:0000313" key="3">
    <source>
        <dbReference type="Proteomes" id="UP000008281"/>
    </source>
</evidence>
<dbReference type="EMBL" id="DS268424">
    <property type="protein sequence ID" value="EFO91483.1"/>
    <property type="molecule type" value="Genomic_DNA"/>
</dbReference>
<gene>
    <name evidence="2" type="ORF">CRE_11668</name>
</gene>
<dbReference type="InParanoid" id="E3M406"/>
<reference evidence="2" key="1">
    <citation type="submission" date="2007-07" db="EMBL/GenBank/DDBJ databases">
        <title>PCAP assembly of the Caenorhabditis remanei genome.</title>
        <authorList>
            <consortium name="The Caenorhabditis remanei Sequencing Consortium"/>
            <person name="Wilson R.K."/>
        </authorList>
    </citation>
    <scope>NUCLEOTIDE SEQUENCE [LARGE SCALE GENOMIC DNA]</scope>
    <source>
        <strain evidence="2">PB4641</strain>
    </source>
</reference>
<name>E3M406_CAERE</name>
<protein>
    <recommendedName>
        <fullName evidence="1">Arrestin-like N-terminal domain-containing protein</fullName>
    </recommendedName>
</protein>
<dbReference type="OrthoDB" id="2333384at2759"/>
<evidence type="ECO:0000259" key="1">
    <source>
        <dbReference type="Pfam" id="PF00339"/>
    </source>
</evidence>
<dbReference type="Proteomes" id="UP000008281">
    <property type="component" value="Unassembled WGS sequence"/>
</dbReference>
<dbReference type="STRING" id="31234.E3M406"/>
<accession>E3M406</accession>
<dbReference type="HOGENOM" id="CLU_1994733_0_0_1"/>
<organism evidence="3">
    <name type="scientific">Caenorhabditis remanei</name>
    <name type="common">Caenorhabditis vulgaris</name>
    <dbReference type="NCBI Taxonomy" id="31234"/>
    <lineage>
        <taxon>Eukaryota</taxon>
        <taxon>Metazoa</taxon>
        <taxon>Ecdysozoa</taxon>
        <taxon>Nematoda</taxon>
        <taxon>Chromadorea</taxon>
        <taxon>Rhabditida</taxon>
        <taxon>Rhabditina</taxon>
        <taxon>Rhabditomorpha</taxon>
        <taxon>Rhabditoidea</taxon>
        <taxon>Rhabditidae</taxon>
        <taxon>Peloderinae</taxon>
        <taxon>Caenorhabditis</taxon>
    </lineage>
</organism>
<dbReference type="AlphaFoldDB" id="E3M406"/>
<keyword evidence="3" id="KW-1185">Reference proteome</keyword>
<evidence type="ECO:0000313" key="2">
    <source>
        <dbReference type="EMBL" id="EFO91483.1"/>
    </source>
</evidence>
<sequence length="125" mass="13942">MPETELHVEFDQPQEVFFPGHPISGRVVLLTEDKYKAKTVNCNGFHETVSVISFFIKCVHFTSLRFPSIRTIHTIRPANFHRLTASRLLVSTLSLAANFLSPAKPFTMAPNSSSLNSLTLSSLPI</sequence>
<dbReference type="Pfam" id="PF00339">
    <property type="entry name" value="Arrestin_N"/>
    <property type="match status" value="1"/>
</dbReference>
<dbReference type="InterPro" id="IPR011021">
    <property type="entry name" value="Arrestin-like_N"/>
</dbReference>
<proteinExistence type="predicted"/>
<feature type="domain" description="Arrestin-like N-terminal" evidence="1">
    <location>
        <begin position="7"/>
        <end position="42"/>
    </location>
</feature>